<dbReference type="AlphaFoldDB" id="A0A0N7Z9J7"/>
<dbReference type="Pfam" id="PF00481">
    <property type="entry name" value="PP2C"/>
    <property type="match status" value="1"/>
</dbReference>
<evidence type="ECO:0000256" key="3">
    <source>
        <dbReference type="ARBA" id="ARBA00022912"/>
    </source>
</evidence>
<feature type="domain" description="PPM-type phosphatase" evidence="5">
    <location>
        <begin position="70"/>
        <end position="466"/>
    </location>
</feature>
<dbReference type="Gene3D" id="3.60.40.10">
    <property type="entry name" value="PPM-type phosphatase domain"/>
    <property type="match status" value="1"/>
</dbReference>
<evidence type="ECO:0000256" key="1">
    <source>
        <dbReference type="ARBA" id="ARBA00022723"/>
    </source>
</evidence>
<dbReference type="PANTHER" id="PTHR13832:SF792">
    <property type="entry name" value="GM14286P"/>
    <property type="match status" value="1"/>
</dbReference>
<name>A0A0N7Z9J7_9HEMI</name>
<dbReference type="FunFam" id="3.60.40.10:FF:000069">
    <property type="entry name" value="Pyruvate dehydrogenase"/>
    <property type="match status" value="1"/>
</dbReference>
<evidence type="ECO:0000313" key="6">
    <source>
        <dbReference type="EMBL" id="JAI56240.1"/>
    </source>
</evidence>
<comment type="similarity">
    <text evidence="4">Belongs to the PP2C family.</text>
</comment>
<dbReference type="InterPro" id="IPR036457">
    <property type="entry name" value="PPM-type-like_dom_sf"/>
</dbReference>
<evidence type="ECO:0000256" key="4">
    <source>
        <dbReference type="RuleBase" id="RU003465"/>
    </source>
</evidence>
<dbReference type="GO" id="GO:0046872">
    <property type="term" value="F:metal ion binding"/>
    <property type="evidence" value="ECO:0007669"/>
    <property type="project" value="UniProtKB-KW"/>
</dbReference>
<keyword evidence="2 4" id="KW-0378">Hydrolase</keyword>
<keyword evidence="6" id="KW-0670">Pyruvate</keyword>
<accession>A0A0N7Z9J7</accession>
<keyword evidence="1" id="KW-0479">Metal-binding</keyword>
<organism evidence="6">
    <name type="scientific">Rhodnius neglectus</name>
    <dbReference type="NCBI Taxonomy" id="72488"/>
    <lineage>
        <taxon>Eukaryota</taxon>
        <taxon>Metazoa</taxon>
        <taxon>Ecdysozoa</taxon>
        <taxon>Arthropoda</taxon>
        <taxon>Hexapoda</taxon>
        <taxon>Insecta</taxon>
        <taxon>Pterygota</taxon>
        <taxon>Neoptera</taxon>
        <taxon>Paraneoptera</taxon>
        <taxon>Hemiptera</taxon>
        <taxon>Heteroptera</taxon>
        <taxon>Panheteroptera</taxon>
        <taxon>Cimicomorpha</taxon>
        <taxon>Reduviidae</taxon>
        <taxon>Triatominae</taxon>
        <taxon>Rhodnius</taxon>
    </lineage>
</organism>
<dbReference type="PROSITE" id="PS01032">
    <property type="entry name" value="PPM_1"/>
    <property type="match status" value="1"/>
</dbReference>
<dbReference type="SUPFAM" id="SSF81606">
    <property type="entry name" value="PP2C-like"/>
    <property type="match status" value="1"/>
</dbReference>
<dbReference type="GO" id="GO:0004741">
    <property type="term" value="F:[pyruvate dehydrogenase (acetyl-transferring)]-phosphatase activity"/>
    <property type="evidence" value="ECO:0007669"/>
    <property type="project" value="TreeGrafter"/>
</dbReference>
<dbReference type="PANTHER" id="PTHR13832">
    <property type="entry name" value="PROTEIN PHOSPHATASE 2C"/>
    <property type="match status" value="1"/>
</dbReference>
<proteinExistence type="evidence at transcript level"/>
<dbReference type="SMART" id="SM00332">
    <property type="entry name" value="PP2Cc"/>
    <property type="match status" value="1"/>
</dbReference>
<sequence length="476" mass="53302">MALNKVSANLFKHSSTWNLGHTFNKFHTSFINLRIQVAGYNINVPRLSPNEVNTVLRANEYSQEFTSGPVKSYDTNQLASNSPIEDTRAEALCKSTNGVFAGIFDGHAGASCAQVVAKRLFHYMLAASLSPQQLSSLSTTFDEDNQLLEWYNNKYDFVDQLKTVYSNSFKRYVADLQAEGIVREKKEALEHSFLRLDSDLSTEATSGGDRKTMAVAMSGCVACVAIIEGSSVHIASSGDAGAVVGVLSENGKCWTARKLSIEHNTDNRSEVERILSEHPVEERHRVLDRERLLGQLAPLRAFGDFRYKWSREMLEQLAVPLFGTEVIAPHYETPPYLTCKPDVTYRRLTPRDKFLVIASDGLWDLLSPLQVVRMVGEHMSGKAALSPLRLPRDIKLRDVHKILSTRRQGLDKVPVDRNAATHLIRNALGGTEYGEVEHSRVSQLLSLPQDVVRLFRDDITVTVIYFDSDFITHCPM</sequence>
<keyword evidence="3 4" id="KW-0904">Protein phosphatase</keyword>
<dbReference type="InterPro" id="IPR001932">
    <property type="entry name" value="PPM-type_phosphatase-like_dom"/>
</dbReference>
<dbReference type="InterPro" id="IPR000222">
    <property type="entry name" value="PP2C_BS"/>
</dbReference>
<dbReference type="GO" id="GO:0005739">
    <property type="term" value="C:mitochondrion"/>
    <property type="evidence" value="ECO:0007669"/>
    <property type="project" value="TreeGrafter"/>
</dbReference>
<dbReference type="EMBL" id="GDKW01000355">
    <property type="protein sequence ID" value="JAI56240.1"/>
    <property type="molecule type" value="mRNA"/>
</dbReference>
<protein>
    <submittedName>
        <fullName evidence="6">Putative pyruvate dehydrogenase acetyl-transferring-phosphatase 1-like isoform x1</fullName>
    </submittedName>
</protein>
<reference evidence="6" key="1">
    <citation type="journal article" date="2016" name="PLoS Negl. Trop. Dis.">
        <title>A Deep Insight into the Sialome of Rhodnius neglectus, a Vector of Chagas Disease.</title>
        <authorList>
            <person name="Santiago P.B."/>
            <person name="Assumpcao T.C."/>
            <person name="Araujo C.N."/>
            <person name="Bastos I.M."/>
            <person name="Neves D."/>
            <person name="Silva I.G."/>
            <person name="Charneau S."/>
            <person name="Queiroz R.M."/>
            <person name="Raiol T."/>
            <person name="Oliveira J.V."/>
            <person name="Sousa M.V."/>
            <person name="Calvo E."/>
            <person name="Ribeiro J.M."/>
            <person name="Santana J.M."/>
        </authorList>
    </citation>
    <scope>NUCLEOTIDE SEQUENCE</scope>
    <source>
        <tissue evidence="6">Salivary glands</tissue>
    </source>
</reference>
<evidence type="ECO:0000256" key="2">
    <source>
        <dbReference type="ARBA" id="ARBA00022801"/>
    </source>
</evidence>
<dbReference type="PROSITE" id="PS51746">
    <property type="entry name" value="PPM_2"/>
    <property type="match status" value="1"/>
</dbReference>
<dbReference type="InterPro" id="IPR015655">
    <property type="entry name" value="PP2C"/>
</dbReference>
<dbReference type="CDD" id="cd00143">
    <property type="entry name" value="PP2Cc"/>
    <property type="match status" value="1"/>
</dbReference>
<evidence type="ECO:0000259" key="5">
    <source>
        <dbReference type="PROSITE" id="PS51746"/>
    </source>
</evidence>